<proteinExistence type="predicted"/>
<sequence length="92" mass="10511">MDDKKLFFMEKSGVGRNIDRLVLDKTAPVDNLAKSLFMILCSKRNNSITFVNPVFTSLLGKTARDCNFRKVDLKDSFEFHSLIFSLILLNHA</sequence>
<evidence type="ECO:0000313" key="1">
    <source>
        <dbReference type="EMBL" id="RNA32845.1"/>
    </source>
</evidence>
<reference evidence="1 2" key="1">
    <citation type="journal article" date="2018" name="Sci. Rep.">
        <title>Genomic signatures of local adaptation to the degree of environmental predictability in rotifers.</title>
        <authorList>
            <person name="Franch-Gras L."/>
            <person name="Hahn C."/>
            <person name="Garcia-Roger E.M."/>
            <person name="Carmona M.J."/>
            <person name="Serra M."/>
            <person name="Gomez A."/>
        </authorList>
    </citation>
    <scope>NUCLEOTIDE SEQUENCE [LARGE SCALE GENOMIC DNA]</scope>
    <source>
        <strain evidence="1">HYR1</strain>
    </source>
</reference>
<dbReference type="EMBL" id="REGN01001738">
    <property type="protein sequence ID" value="RNA32845.1"/>
    <property type="molecule type" value="Genomic_DNA"/>
</dbReference>
<keyword evidence="2" id="KW-1185">Reference proteome</keyword>
<dbReference type="Proteomes" id="UP000276133">
    <property type="component" value="Unassembled WGS sequence"/>
</dbReference>
<name>A0A3M7SB26_BRAPC</name>
<accession>A0A3M7SB26</accession>
<comment type="caution">
    <text evidence="1">The sequence shown here is derived from an EMBL/GenBank/DDBJ whole genome shotgun (WGS) entry which is preliminary data.</text>
</comment>
<organism evidence="1 2">
    <name type="scientific">Brachionus plicatilis</name>
    <name type="common">Marine rotifer</name>
    <name type="synonym">Brachionus muelleri</name>
    <dbReference type="NCBI Taxonomy" id="10195"/>
    <lineage>
        <taxon>Eukaryota</taxon>
        <taxon>Metazoa</taxon>
        <taxon>Spiralia</taxon>
        <taxon>Gnathifera</taxon>
        <taxon>Rotifera</taxon>
        <taxon>Eurotatoria</taxon>
        <taxon>Monogononta</taxon>
        <taxon>Pseudotrocha</taxon>
        <taxon>Ploima</taxon>
        <taxon>Brachionidae</taxon>
        <taxon>Brachionus</taxon>
    </lineage>
</organism>
<gene>
    <name evidence="1" type="ORF">BpHYR1_042741</name>
</gene>
<evidence type="ECO:0000313" key="2">
    <source>
        <dbReference type="Proteomes" id="UP000276133"/>
    </source>
</evidence>
<protein>
    <submittedName>
        <fullName evidence="1">Uncharacterized protein</fullName>
    </submittedName>
</protein>
<dbReference type="AlphaFoldDB" id="A0A3M7SB26"/>